<comment type="caution">
    <text evidence="2">The sequence shown here is derived from an EMBL/GenBank/DDBJ whole genome shotgun (WGS) entry which is preliminary data.</text>
</comment>
<dbReference type="SMART" id="SM00579">
    <property type="entry name" value="FBD"/>
    <property type="match status" value="1"/>
</dbReference>
<dbReference type="InterPro" id="IPR032675">
    <property type="entry name" value="LRR_dom_sf"/>
</dbReference>
<reference evidence="2" key="1">
    <citation type="journal article" date="2023" name="bioRxiv">
        <title>Improved chromosome-level genome assembly for marigold (Tagetes erecta).</title>
        <authorList>
            <person name="Jiang F."/>
            <person name="Yuan L."/>
            <person name="Wang S."/>
            <person name="Wang H."/>
            <person name="Xu D."/>
            <person name="Wang A."/>
            <person name="Fan W."/>
        </authorList>
    </citation>
    <scope>NUCLEOTIDE SEQUENCE</scope>
    <source>
        <strain evidence="2">WSJ</strain>
        <tissue evidence="2">Leaf</tissue>
    </source>
</reference>
<dbReference type="PANTHER" id="PTHR31639:SF315">
    <property type="entry name" value="LEUCINE-RICH REPEAT DOMAIN SUPERFAMILY, F-BOX-LIKE DOMAIN SUPERFAMILY"/>
    <property type="match status" value="1"/>
</dbReference>
<dbReference type="AlphaFoldDB" id="A0AAD8P8U1"/>
<gene>
    <name evidence="2" type="ORF">QVD17_03606</name>
</gene>
<sequence length="303" mass="35274">MNDSDPTWIEIDQIILHLSRNHALKKLKLDFGILCFGKLYALPLSVFSLNHLTDLYLDDCDITFKPIFNGFRSLTNLTLKRIGITRAALLHLLSNCPSIKSLCLMLEEYADCAENPIVDLFKFLPLVEHLTTWGYINTLDVNYAQEEFPTSLVHLKYFCVEDLGFGDEYGLAFLGVLTKCSPNLEKIKLWVEAYDELEFDEGKEYSVILEKYSDVWLEHLNELEILYFGYNELEMMFFDFILARSPNLKKVVLYSPRVYDRDEELEMLKTLFSAPRPPNASPVEIVLKTQRRFEVFRGFDDED</sequence>
<dbReference type="InterPro" id="IPR006566">
    <property type="entry name" value="FBD"/>
</dbReference>
<dbReference type="Gene3D" id="3.80.10.10">
    <property type="entry name" value="Ribonuclease Inhibitor"/>
    <property type="match status" value="1"/>
</dbReference>
<name>A0AAD8P8U1_TARER</name>
<organism evidence="2 3">
    <name type="scientific">Tagetes erecta</name>
    <name type="common">African marigold</name>
    <dbReference type="NCBI Taxonomy" id="13708"/>
    <lineage>
        <taxon>Eukaryota</taxon>
        <taxon>Viridiplantae</taxon>
        <taxon>Streptophyta</taxon>
        <taxon>Embryophyta</taxon>
        <taxon>Tracheophyta</taxon>
        <taxon>Spermatophyta</taxon>
        <taxon>Magnoliopsida</taxon>
        <taxon>eudicotyledons</taxon>
        <taxon>Gunneridae</taxon>
        <taxon>Pentapetalae</taxon>
        <taxon>asterids</taxon>
        <taxon>campanulids</taxon>
        <taxon>Asterales</taxon>
        <taxon>Asteraceae</taxon>
        <taxon>Asteroideae</taxon>
        <taxon>Heliantheae alliance</taxon>
        <taxon>Tageteae</taxon>
        <taxon>Tagetes</taxon>
    </lineage>
</organism>
<evidence type="ECO:0000259" key="1">
    <source>
        <dbReference type="SMART" id="SM00579"/>
    </source>
</evidence>
<dbReference type="Pfam" id="PF24758">
    <property type="entry name" value="LRR_At5g56370"/>
    <property type="match status" value="1"/>
</dbReference>
<proteinExistence type="predicted"/>
<evidence type="ECO:0000313" key="3">
    <source>
        <dbReference type="Proteomes" id="UP001229421"/>
    </source>
</evidence>
<dbReference type="PANTHER" id="PTHR31639">
    <property type="entry name" value="F-BOX PROTEIN-LIKE"/>
    <property type="match status" value="1"/>
</dbReference>
<accession>A0AAD8P8U1</accession>
<evidence type="ECO:0000313" key="2">
    <source>
        <dbReference type="EMBL" id="KAK1437808.1"/>
    </source>
</evidence>
<dbReference type="Proteomes" id="UP001229421">
    <property type="component" value="Unassembled WGS sequence"/>
</dbReference>
<protein>
    <recommendedName>
        <fullName evidence="1">FBD domain-containing protein</fullName>
    </recommendedName>
</protein>
<dbReference type="SUPFAM" id="SSF52047">
    <property type="entry name" value="RNI-like"/>
    <property type="match status" value="1"/>
</dbReference>
<dbReference type="EMBL" id="JAUHHV010000001">
    <property type="protein sequence ID" value="KAK1437808.1"/>
    <property type="molecule type" value="Genomic_DNA"/>
</dbReference>
<feature type="domain" description="FBD" evidence="1">
    <location>
        <begin position="214"/>
        <end position="286"/>
    </location>
</feature>
<keyword evidence="3" id="KW-1185">Reference proteome</keyword>
<dbReference type="InterPro" id="IPR055411">
    <property type="entry name" value="LRR_FXL15/At3g58940/PEG3-like"/>
</dbReference>